<name>A0A7Y9ZCB1_9MICO</name>
<sequence length="208" mass="22219">MADTGRAGRVRLERRLTVARHGADLLDRKQRILADELERLKIVASHSDARWQDLAAVAATWLRRAAALDGRAQIAATAPRVPARVEVTWGGAMGVAFPLEASGMSIPPTTAGGSSALSFAVAAHAEALEAAVEQAVATRAVQLVSAELAATRSRLHAVEKRWIPRLEDRLMAIRRALDALELEESLRLRWAAGAAGADARPSVRSEGS</sequence>
<dbReference type="AlphaFoldDB" id="A0A7Y9ZCB1"/>
<dbReference type="Pfam" id="PF01813">
    <property type="entry name" value="ATP-synt_D"/>
    <property type="match status" value="1"/>
</dbReference>
<dbReference type="EMBL" id="JACBZO010000001">
    <property type="protein sequence ID" value="NYI42003.1"/>
    <property type="molecule type" value="Genomic_DNA"/>
</dbReference>
<keyword evidence="5" id="KW-1185">Reference proteome</keyword>
<evidence type="ECO:0000256" key="1">
    <source>
        <dbReference type="ARBA" id="ARBA00005850"/>
    </source>
</evidence>
<protein>
    <submittedName>
        <fullName evidence="4">Vacuolar-type H+-ATPase subunit D/Vma8</fullName>
    </submittedName>
</protein>
<dbReference type="Proteomes" id="UP000547973">
    <property type="component" value="Unassembled WGS sequence"/>
</dbReference>
<reference evidence="4 5" key="1">
    <citation type="submission" date="2020-07" db="EMBL/GenBank/DDBJ databases">
        <title>Sequencing the genomes of 1000 actinobacteria strains.</title>
        <authorList>
            <person name="Klenk H.-P."/>
        </authorList>
    </citation>
    <scope>NUCLEOTIDE SEQUENCE [LARGE SCALE GENOMIC DNA]</scope>
    <source>
        <strain evidence="4 5">DSM 19970</strain>
    </source>
</reference>
<dbReference type="OrthoDB" id="3481653at2"/>
<evidence type="ECO:0000313" key="4">
    <source>
        <dbReference type="EMBL" id="NYI42003.1"/>
    </source>
</evidence>
<keyword evidence="3" id="KW-0406">Ion transport</keyword>
<proteinExistence type="inferred from homology"/>
<evidence type="ECO:0000256" key="2">
    <source>
        <dbReference type="ARBA" id="ARBA00022448"/>
    </source>
</evidence>
<keyword evidence="2" id="KW-0813">Transport</keyword>
<evidence type="ECO:0000256" key="3">
    <source>
        <dbReference type="ARBA" id="ARBA00023065"/>
    </source>
</evidence>
<accession>A0A7Y9ZCB1</accession>
<comment type="similarity">
    <text evidence="1">Belongs to the V-ATPase D subunit family.</text>
</comment>
<organism evidence="4 5">
    <name type="scientific">Demequina lutea</name>
    <dbReference type="NCBI Taxonomy" id="431489"/>
    <lineage>
        <taxon>Bacteria</taxon>
        <taxon>Bacillati</taxon>
        <taxon>Actinomycetota</taxon>
        <taxon>Actinomycetes</taxon>
        <taxon>Micrococcales</taxon>
        <taxon>Demequinaceae</taxon>
        <taxon>Demequina</taxon>
    </lineage>
</organism>
<dbReference type="Gene3D" id="1.10.287.3240">
    <property type="match status" value="1"/>
</dbReference>
<dbReference type="GO" id="GO:0046961">
    <property type="term" value="F:proton-transporting ATPase activity, rotational mechanism"/>
    <property type="evidence" value="ECO:0007669"/>
    <property type="project" value="InterPro"/>
</dbReference>
<evidence type="ECO:0000313" key="5">
    <source>
        <dbReference type="Proteomes" id="UP000547973"/>
    </source>
</evidence>
<dbReference type="PANTHER" id="PTHR11671">
    <property type="entry name" value="V-TYPE ATP SYNTHASE SUBUNIT D"/>
    <property type="match status" value="1"/>
</dbReference>
<dbReference type="RefSeq" id="WP_062075994.1">
    <property type="nucleotide sequence ID" value="NZ_BBRC01000015.1"/>
</dbReference>
<dbReference type="InterPro" id="IPR002699">
    <property type="entry name" value="V_ATPase_D"/>
</dbReference>
<comment type="caution">
    <text evidence="4">The sequence shown here is derived from an EMBL/GenBank/DDBJ whole genome shotgun (WGS) entry which is preliminary data.</text>
</comment>
<gene>
    <name evidence="4" type="ORF">BKA03_002122</name>
</gene>